<feature type="region of interest" description="Disordered" evidence="1">
    <location>
        <begin position="783"/>
        <end position="855"/>
    </location>
</feature>
<feature type="compositionally biased region" description="Low complexity" evidence="1">
    <location>
        <begin position="1043"/>
        <end position="1052"/>
    </location>
</feature>
<sequence length="1071" mass="116287">MNGDVDGPVPGLSRPPLPPKSRPINRSRKQREREVPDVDWERSLQHFAAAVSDDLDDLHARFLQENELTFAAWKQLWADARMSAAFHVEFWESSPTKTHKTILQQTLDALVCCIEEHDGAFEIAADVATLIGRVFALYCAYSVQLGDPKHKIDVDPQAWTALLTVNFVVCGAGASLFPTAAREVRSIIHRLVVEEKAFLRCLQGFGPSVRVRNRAVRGQTAGQAQDLTLAVDNATEEDAPLKQNTVEQLKYLNDHYQELMSRARSAGPSVSGTGAGQTGRRGTPALSASRSSTQEAGNDGDDLARALTAYVGYKANEEARRSDRVVRAAAAREYDESRTILEQVSSEHDDRNYDLDLSDRGSVVSVFPSPMARSTTSIPRKSWRRRDSGSSEDFLAQLESELHADISSEQGEPATTVLTTRNKQTSALSEVSEADSDALADLERELEQSVDAVSPQNGGKTIPKKLSPPVRRKRDRPTANTASRVEQTTALAPRRSIAEHREKKSSAVSEVSEADSDALADLERELEQSVELVSRKAPENPSPLPRRKRGRESAATGIVPRKNDRTANSTQNLVHAVTLENARPKAKRARSKSVASTMSFADSWAVASTADSDGLAEIQAELDAIPTLAGPLETAPKKFSRARDTQQRPSDVAVQLPAAKSKAKPRVKRPTRQSSACGQKHKSNAVDVVRDRQNHPVQSTDQRLERRATSLPVVSDSTVWTPQFQAEVDISGGKTTTRVTASARESSAAYEIRLRRSSRLSSVASEADSNALEELERELSATTATLGSAMLPSAPSPTKTRSRKRNVKPSPVQRSTRNNAKKQRPNEMDTSTAAAAKQRASKSGPKAPQQPSRMSFVLSDNESDGLAELVAELDTTVATQTITVVQRKRSPVVKRPSPSSTRRKKSPASPKGVPSRSALLHSTAPPRALAPVADVGLRRSARLSSLASDTESDGLEDLMAELDSSPAASKPLRVNTANPRARAGTTRRQQTRAQGTKSKQSQAKEGPKATRTPRAPQAKQKRAAVETEVAKPSTRQPLVAPVSSRRSTRSSSVAFDTDSDGLAELEAELQA</sequence>
<dbReference type="EMBL" id="MJFZ01000875">
    <property type="protein sequence ID" value="RAW24496.1"/>
    <property type="molecule type" value="Genomic_DNA"/>
</dbReference>
<organism evidence="2 3">
    <name type="scientific">Phytophthora cactorum</name>
    <dbReference type="NCBI Taxonomy" id="29920"/>
    <lineage>
        <taxon>Eukaryota</taxon>
        <taxon>Sar</taxon>
        <taxon>Stramenopiles</taxon>
        <taxon>Oomycota</taxon>
        <taxon>Peronosporomycetes</taxon>
        <taxon>Peronosporales</taxon>
        <taxon>Peronosporaceae</taxon>
        <taxon>Phytophthora</taxon>
    </lineage>
</organism>
<dbReference type="InterPro" id="IPR019188">
    <property type="entry name" value="SNAPC1"/>
</dbReference>
<name>A0A329RLD2_9STRA</name>
<dbReference type="Pfam" id="PF09808">
    <property type="entry name" value="SNAPC1"/>
    <property type="match status" value="1"/>
</dbReference>
<dbReference type="GO" id="GO:0042796">
    <property type="term" value="P:snRNA transcription by RNA polymerase III"/>
    <property type="evidence" value="ECO:0007669"/>
    <property type="project" value="TreeGrafter"/>
</dbReference>
<reference evidence="2 3" key="1">
    <citation type="submission" date="2018-01" db="EMBL/GenBank/DDBJ databases">
        <title>Draft genome of the strawberry crown rot pathogen Phytophthora cactorum.</title>
        <authorList>
            <person name="Armitage A.D."/>
            <person name="Lysoe E."/>
            <person name="Nellist C.F."/>
            <person name="Harrison R.J."/>
            <person name="Brurberg M.B."/>
        </authorList>
    </citation>
    <scope>NUCLEOTIDE SEQUENCE [LARGE SCALE GENOMIC DNA]</scope>
    <source>
        <strain evidence="2 3">10300</strain>
    </source>
</reference>
<proteinExistence type="predicted"/>
<dbReference type="GO" id="GO:0043565">
    <property type="term" value="F:sequence-specific DNA binding"/>
    <property type="evidence" value="ECO:0007669"/>
    <property type="project" value="TreeGrafter"/>
</dbReference>
<feature type="compositionally biased region" description="Low complexity" evidence="1">
    <location>
        <begin position="980"/>
        <end position="996"/>
    </location>
</feature>
<dbReference type="GO" id="GO:0042795">
    <property type="term" value="P:snRNA transcription by RNA polymerase II"/>
    <property type="evidence" value="ECO:0007669"/>
    <property type="project" value="TreeGrafter"/>
</dbReference>
<keyword evidence="3" id="KW-1185">Reference proteome</keyword>
<feature type="compositionally biased region" description="Basic residues" evidence="1">
    <location>
        <begin position="661"/>
        <end position="671"/>
    </location>
</feature>
<feature type="region of interest" description="Disordered" evidence="1">
    <location>
        <begin position="530"/>
        <end position="568"/>
    </location>
</feature>
<feature type="region of interest" description="Disordered" evidence="1">
    <location>
        <begin position="367"/>
        <end position="389"/>
    </location>
</feature>
<feature type="compositionally biased region" description="Acidic residues" evidence="1">
    <location>
        <begin position="1057"/>
        <end position="1071"/>
    </location>
</feature>
<feature type="region of interest" description="Disordered" evidence="1">
    <location>
        <begin position="885"/>
        <end position="932"/>
    </location>
</feature>
<feature type="region of interest" description="Disordered" evidence="1">
    <location>
        <begin position="262"/>
        <end position="301"/>
    </location>
</feature>
<dbReference type="PANTHER" id="PTHR15131:SF3">
    <property type="entry name" value="SNRNA-ACTIVATING PROTEIN COMPLEX SUBUNIT 1"/>
    <property type="match status" value="1"/>
</dbReference>
<comment type="caution">
    <text evidence="2">The sequence shown here is derived from an EMBL/GenBank/DDBJ whole genome shotgun (WGS) entry which is preliminary data.</text>
</comment>
<dbReference type="GO" id="GO:0019185">
    <property type="term" value="C:snRNA-activating protein complex"/>
    <property type="evidence" value="ECO:0007669"/>
    <property type="project" value="TreeGrafter"/>
</dbReference>
<dbReference type="Proteomes" id="UP000251314">
    <property type="component" value="Unassembled WGS sequence"/>
</dbReference>
<dbReference type="OrthoDB" id="161023at2759"/>
<accession>A0A329RLD2</accession>
<feature type="region of interest" description="Disordered" evidence="1">
    <location>
        <begin position="1"/>
        <end position="36"/>
    </location>
</feature>
<feature type="compositionally biased region" description="Basic and acidic residues" evidence="1">
    <location>
        <begin position="496"/>
        <end position="505"/>
    </location>
</feature>
<dbReference type="AlphaFoldDB" id="A0A329RLD2"/>
<evidence type="ECO:0000256" key="1">
    <source>
        <dbReference type="SAM" id="MobiDB-lite"/>
    </source>
</evidence>
<feature type="compositionally biased region" description="Polar residues" evidence="1">
    <location>
        <begin position="416"/>
        <end position="429"/>
    </location>
</feature>
<dbReference type="PANTHER" id="PTHR15131">
    <property type="entry name" value="SMALL NUCLEAR RNA ACTIVATING COMPLEX, POLYPEPTIDE 1"/>
    <property type="match status" value="1"/>
</dbReference>
<feature type="region of interest" description="Disordered" evidence="1">
    <location>
        <begin position="405"/>
        <end position="434"/>
    </location>
</feature>
<gene>
    <name evidence="2" type="ORF">PC110_g19076</name>
</gene>
<feature type="region of interest" description="Disordered" evidence="1">
    <location>
        <begin position="637"/>
        <end position="708"/>
    </location>
</feature>
<feature type="region of interest" description="Disordered" evidence="1">
    <location>
        <begin position="961"/>
        <end position="1071"/>
    </location>
</feature>
<feature type="compositionally biased region" description="Polar residues" evidence="1">
    <location>
        <begin position="478"/>
        <end position="490"/>
    </location>
</feature>
<feature type="compositionally biased region" description="Polar residues" evidence="1">
    <location>
        <begin position="286"/>
        <end position="296"/>
    </location>
</feature>
<evidence type="ECO:0000313" key="2">
    <source>
        <dbReference type="EMBL" id="RAW24496.1"/>
    </source>
</evidence>
<evidence type="ECO:0000313" key="3">
    <source>
        <dbReference type="Proteomes" id="UP000251314"/>
    </source>
</evidence>
<feature type="region of interest" description="Disordered" evidence="1">
    <location>
        <begin position="448"/>
        <end position="516"/>
    </location>
</feature>
<dbReference type="VEuPathDB" id="FungiDB:PC110_g19076"/>
<protein>
    <submittedName>
        <fullName evidence="2">Uncharacterized protein</fullName>
    </submittedName>
</protein>